<dbReference type="RefSeq" id="WP_002838260.1">
    <property type="nucleotide sequence ID" value="NZ_CABKMR010000001.1"/>
</dbReference>
<dbReference type="AlphaFoldDB" id="A0A133MY70"/>
<keyword evidence="6" id="KW-0175">Coiled coil</keyword>
<dbReference type="GO" id="GO:0006415">
    <property type="term" value="P:translational termination"/>
    <property type="evidence" value="ECO:0007669"/>
    <property type="project" value="UniProtKB-UniRule"/>
</dbReference>
<dbReference type="InterPro" id="IPR036191">
    <property type="entry name" value="RRF_sf"/>
</dbReference>
<dbReference type="NCBIfam" id="TIGR00496">
    <property type="entry name" value="frr"/>
    <property type="match status" value="1"/>
</dbReference>
<name>A0A133MY70_FINMA</name>
<dbReference type="FunFam" id="1.10.132.20:FF:000001">
    <property type="entry name" value="Ribosome-recycling factor"/>
    <property type="match status" value="1"/>
</dbReference>
<dbReference type="GO" id="GO:0043023">
    <property type="term" value="F:ribosomal large subunit binding"/>
    <property type="evidence" value="ECO:0007669"/>
    <property type="project" value="TreeGrafter"/>
</dbReference>
<comment type="subcellular location">
    <subcellularLocation>
        <location evidence="1 5">Cytoplasm</location>
    </subcellularLocation>
</comment>
<dbReference type="EMBL" id="CP054000">
    <property type="protein sequence ID" value="QKH79935.1"/>
    <property type="molecule type" value="Genomic_DNA"/>
</dbReference>
<feature type="coiled-coil region" evidence="6">
    <location>
        <begin position="139"/>
        <end position="166"/>
    </location>
</feature>
<evidence type="ECO:0000256" key="2">
    <source>
        <dbReference type="ARBA" id="ARBA00005912"/>
    </source>
</evidence>
<organism evidence="8 10">
    <name type="scientific">Finegoldia magna</name>
    <name type="common">Peptostreptococcus magnus</name>
    <dbReference type="NCBI Taxonomy" id="1260"/>
    <lineage>
        <taxon>Bacteria</taxon>
        <taxon>Bacillati</taxon>
        <taxon>Bacillota</taxon>
        <taxon>Tissierellia</taxon>
        <taxon>Tissierellales</taxon>
        <taxon>Peptoniphilaceae</taxon>
        <taxon>Finegoldia</taxon>
    </lineage>
</organism>
<accession>A0A133MY70</accession>
<dbReference type="CDD" id="cd00520">
    <property type="entry name" value="RRF"/>
    <property type="match status" value="1"/>
</dbReference>
<evidence type="ECO:0000256" key="4">
    <source>
        <dbReference type="ARBA" id="ARBA00022917"/>
    </source>
</evidence>
<keyword evidence="4 5" id="KW-0648">Protein biosynthesis</keyword>
<protein>
    <recommendedName>
        <fullName evidence="5">Ribosome-recycling factor</fullName>
        <shortName evidence="5">RRF</shortName>
    </recommendedName>
    <alternativeName>
        <fullName evidence="5">Ribosome-releasing factor</fullName>
    </alternativeName>
</protein>
<dbReference type="PANTHER" id="PTHR20982">
    <property type="entry name" value="RIBOSOME RECYCLING FACTOR"/>
    <property type="match status" value="1"/>
</dbReference>
<dbReference type="FunFam" id="3.30.1360.40:FF:000001">
    <property type="entry name" value="Ribosome-recycling factor"/>
    <property type="match status" value="1"/>
</dbReference>
<evidence type="ECO:0000313" key="11">
    <source>
        <dbReference type="Proteomes" id="UP000502899"/>
    </source>
</evidence>
<evidence type="ECO:0000256" key="1">
    <source>
        <dbReference type="ARBA" id="ARBA00004496"/>
    </source>
</evidence>
<evidence type="ECO:0000256" key="6">
    <source>
        <dbReference type="SAM" id="Coils"/>
    </source>
</evidence>
<reference evidence="10" key="2">
    <citation type="submission" date="2017-04" db="EMBL/GenBank/DDBJ databases">
        <title>Finegoldia magna isolated from orthopedic joint implant-associated infections.</title>
        <authorList>
            <person name="Bjorklund S."/>
            <person name="Bruggemann H."/>
            <person name="Jensen A."/>
            <person name="Hellmark B."/>
            <person name="Soderquist B."/>
        </authorList>
    </citation>
    <scope>NUCLEOTIDE SEQUENCE [LARGE SCALE GENOMIC DNA]</scope>
    <source>
        <strain evidence="10">08T492</strain>
    </source>
</reference>
<dbReference type="SUPFAM" id="SSF55194">
    <property type="entry name" value="Ribosome recycling factor, RRF"/>
    <property type="match status" value="1"/>
</dbReference>
<evidence type="ECO:0000259" key="7">
    <source>
        <dbReference type="Pfam" id="PF01765"/>
    </source>
</evidence>
<dbReference type="InterPro" id="IPR023584">
    <property type="entry name" value="Ribosome_recyc_fac_dom"/>
</dbReference>
<dbReference type="GO" id="GO:0005737">
    <property type="term" value="C:cytoplasm"/>
    <property type="evidence" value="ECO:0007669"/>
    <property type="project" value="UniProtKB-SubCell"/>
</dbReference>
<dbReference type="HAMAP" id="MF_00040">
    <property type="entry name" value="RRF"/>
    <property type="match status" value="1"/>
</dbReference>
<reference evidence="9 11" key="3">
    <citation type="submission" date="2020-05" db="EMBL/GenBank/DDBJ databases">
        <title>FDA dAtabase for Regulatory Grade micrObial Sequences (FDA-ARGOS): Supporting development and validation of Infectious Disease Dx tests.</title>
        <authorList>
            <person name="Pederson C."/>
            <person name="Tallon L."/>
            <person name="Sadzewicz L."/>
            <person name="Zhao X."/>
            <person name="Vavikolanu K."/>
            <person name="Mehta A."/>
            <person name="Aluvathingal J."/>
            <person name="Nadendla S."/>
            <person name="Myers T."/>
            <person name="Yan Y."/>
            <person name="Sichtig H."/>
        </authorList>
    </citation>
    <scope>NUCLEOTIDE SEQUENCE [LARGE SCALE GENOMIC DNA]</scope>
    <source>
        <strain evidence="9 11">FDAARGOS_764</strain>
    </source>
</reference>
<dbReference type="InterPro" id="IPR002661">
    <property type="entry name" value="Ribosome_recyc_fac"/>
</dbReference>
<dbReference type="OMA" id="FNPMNNG"/>
<reference evidence="8" key="1">
    <citation type="journal article" date="2017" name="J. Clin. Microbiol.">
        <title>Finegoldia magna Isolated from Orthopedic Joint Implant-Associated Infections.</title>
        <authorList>
            <person name="Soderquist B."/>
            <person name="Bjorklund S."/>
            <person name="Hellmark B."/>
            <person name="Jensen A."/>
            <person name="Bruggemann H."/>
        </authorList>
    </citation>
    <scope>NUCLEOTIDE SEQUENCE</scope>
    <source>
        <strain evidence="8">08T492</strain>
    </source>
</reference>
<evidence type="ECO:0000313" key="10">
    <source>
        <dbReference type="Proteomes" id="UP000215361"/>
    </source>
</evidence>
<dbReference type="Pfam" id="PF01765">
    <property type="entry name" value="RRF"/>
    <property type="match status" value="1"/>
</dbReference>
<dbReference type="PANTHER" id="PTHR20982:SF3">
    <property type="entry name" value="MITOCHONDRIAL RIBOSOME RECYCLING FACTOR PSEUDO 1"/>
    <property type="match status" value="1"/>
</dbReference>
<evidence type="ECO:0000256" key="5">
    <source>
        <dbReference type="HAMAP-Rule" id="MF_00040"/>
    </source>
</evidence>
<dbReference type="Proteomes" id="UP000502899">
    <property type="component" value="Chromosome"/>
</dbReference>
<evidence type="ECO:0000313" key="9">
    <source>
        <dbReference type="EMBL" id="QKH79935.1"/>
    </source>
</evidence>
<feature type="domain" description="Ribosome recycling factor" evidence="7">
    <location>
        <begin position="20"/>
        <end position="183"/>
    </location>
</feature>
<dbReference type="SMR" id="A0A133MY70"/>
<comment type="function">
    <text evidence="5">Responsible for the release of ribosomes from messenger RNA at the termination of protein biosynthesis. May increase the efficiency of translation by recycling ribosomes from one round of translation to another.</text>
</comment>
<sequence length="185" mass="21125">MSKQILKDMETKADKTLHALKEELKTVRAGRANPSILDNIMVEYYGTSTPLKQVATISAPEARLLTIQPWDKSIMKEIEKQIQASNLGITPSNDGTIIRLPFPQLTEDRRKELTKVVKEYGEKSKVTIRSIRRDFVDDAKKMEKNAEISEDELHVLLDDIQSLTDKLTKEIDNIVTDKETELMEI</sequence>
<keyword evidence="3 5" id="KW-0963">Cytoplasm</keyword>
<dbReference type="Gene3D" id="3.30.1360.40">
    <property type="match status" value="1"/>
</dbReference>
<evidence type="ECO:0000256" key="3">
    <source>
        <dbReference type="ARBA" id="ARBA00022490"/>
    </source>
</evidence>
<dbReference type="EMBL" id="NDYI01000010">
    <property type="protein sequence ID" value="OXZ38456.1"/>
    <property type="molecule type" value="Genomic_DNA"/>
</dbReference>
<evidence type="ECO:0000313" key="8">
    <source>
        <dbReference type="EMBL" id="OXZ38456.1"/>
    </source>
</evidence>
<gene>
    <name evidence="5 9" type="primary">frr</name>
    <name evidence="8" type="ORF">B9N56_03430</name>
    <name evidence="9" type="ORF">FOC70_06110</name>
</gene>
<dbReference type="Gene3D" id="1.10.132.20">
    <property type="entry name" value="Ribosome-recycling factor"/>
    <property type="match status" value="1"/>
</dbReference>
<proteinExistence type="inferred from homology"/>
<dbReference type="Proteomes" id="UP000215361">
    <property type="component" value="Unassembled WGS sequence"/>
</dbReference>
<comment type="similarity">
    <text evidence="2 5">Belongs to the RRF family.</text>
</comment>